<dbReference type="STRING" id="91604.ID47_03475"/>
<sequence length="341" mass="39825">MKLIISAFLLLQWSWGQVNFTPSWVVDFRQRRPSDDYIMAPYDIIFDSTKGAVMPKMYRSPIFFKHASHQKIDLSGFNDLQISGSGQYSWLELKELVTHIHENHKIPYNKIYIFDFREEPHAFINDAAVSWFYGPLHIQQNKSPQEVIESELKRVNQVRAFPTVLINTIEKSADGMPSAKETGIYQVDIVMREQEAVKSLGVNYVRLPVTDHFRPEERDIDDFLAVIKELPAGSWLHFKCRGGKGRTTTFMTIFDIIQNPKVDFEEILARQKAIGGTDFATVRPKIGQAWKQRYANDRAKLIQVFYEYRHADDGWDKMKFSDWVKKHVQYLGYLGDRYDIE</sequence>
<reference evidence="1 2" key="1">
    <citation type="submission" date="2014-07" db="EMBL/GenBank/DDBJ databases">
        <title>Comparative genomic insights into amoeba endosymbionts belonging to the families of Holosporaceae and Candidatus Midichloriaceae within Rickettsiales.</title>
        <authorList>
            <person name="Wang Z."/>
            <person name="Wu M."/>
        </authorList>
    </citation>
    <scope>NUCLEOTIDE SEQUENCE [LARGE SCALE GENOMIC DNA]</scope>
    <source>
        <strain evidence="1">PRA3</strain>
    </source>
</reference>
<dbReference type="EMBL" id="CP008941">
    <property type="protein sequence ID" value="AIK96001.1"/>
    <property type="molecule type" value="Genomic_DNA"/>
</dbReference>
<proteinExistence type="predicted"/>
<dbReference type="InterPro" id="IPR029021">
    <property type="entry name" value="Prot-tyrosine_phosphatase-like"/>
</dbReference>
<evidence type="ECO:0000313" key="2">
    <source>
        <dbReference type="Proteomes" id="UP000028926"/>
    </source>
</evidence>
<keyword evidence="2" id="KW-1185">Reference proteome</keyword>
<dbReference type="SMART" id="SM01301">
    <property type="entry name" value="PTPlike_phytase"/>
    <property type="match status" value="1"/>
</dbReference>
<dbReference type="AlphaFoldDB" id="A0A077AUF8"/>
<protein>
    <recommendedName>
        <fullName evidence="3">Tyrosine specific protein phosphatases domain-containing protein</fullName>
    </recommendedName>
</protein>
<dbReference type="eggNOG" id="COG2453">
    <property type="taxonomic scope" value="Bacteria"/>
</dbReference>
<dbReference type="HOGENOM" id="CLU_061993_0_1_5"/>
<dbReference type="SUPFAM" id="SSF52799">
    <property type="entry name" value="(Phosphotyrosine protein) phosphatases II"/>
    <property type="match status" value="1"/>
</dbReference>
<dbReference type="Gene3D" id="3.90.190.10">
    <property type="entry name" value="Protein tyrosine phosphatase superfamily"/>
    <property type="match status" value="1"/>
</dbReference>
<dbReference type="Pfam" id="PF14566">
    <property type="entry name" value="PTPlike_phytase"/>
    <property type="match status" value="1"/>
</dbReference>
<dbReference type="KEGG" id="paca:ID47_03475"/>
<evidence type="ECO:0000313" key="1">
    <source>
        <dbReference type="EMBL" id="AIK96001.1"/>
    </source>
</evidence>
<gene>
    <name evidence="1" type="ORF">ID47_03475</name>
</gene>
<dbReference type="RefSeq" id="WP_038463812.1">
    <property type="nucleotide sequence ID" value="NZ_CP008941.1"/>
</dbReference>
<name>A0A077AUF8_9PROT</name>
<accession>A0A077AUF8</accession>
<organism evidence="1 2">
    <name type="scientific">Candidatus Odyssella acanthamoebae</name>
    <dbReference type="NCBI Taxonomy" id="91604"/>
    <lineage>
        <taxon>Bacteria</taxon>
        <taxon>Pseudomonadati</taxon>
        <taxon>Pseudomonadota</taxon>
        <taxon>Alphaproteobacteria</taxon>
        <taxon>Holosporales</taxon>
        <taxon>Candidatus Paracaedibacteraceae</taxon>
        <taxon>Candidatus Odyssella</taxon>
    </lineage>
</organism>
<dbReference type="Proteomes" id="UP000028926">
    <property type="component" value="Chromosome"/>
</dbReference>
<dbReference type="Gene3D" id="3.30.70.1690">
    <property type="match status" value="1"/>
</dbReference>
<evidence type="ECO:0008006" key="3">
    <source>
        <dbReference type="Google" id="ProtNLM"/>
    </source>
</evidence>